<dbReference type="AlphaFoldDB" id="Q0CIV9"/>
<feature type="compositionally biased region" description="Basic and acidic residues" evidence="1">
    <location>
        <begin position="1"/>
        <end position="10"/>
    </location>
</feature>
<feature type="region of interest" description="Disordered" evidence="1">
    <location>
        <begin position="1"/>
        <end position="39"/>
    </location>
</feature>
<sequence length="139" mass="16079">MTSKLKDKTLSLRSQRSCPSARESPLPPPPAQRSLLEKERVPLLKEEVERIRNEDHNQVYRELGLNIDLDKAPQSGPAAAEQTQEVKERRKNLKAEKRAIKEEIQELEERVERFSSATKGCEEDYKIFYSSQQSGYYSN</sequence>
<dbReference type="Proteomes" id="UP000007963">
    <property type="component" value="Unassembled WGS sequence"/>
</dbReference>
<evidence type="ECO:0000256" key="1">
    <source>
        <dbReference type="SAM" id="MobiDB-lite"/>
    </source>
</evidence>
<evidence type="ECO:0000313" key="3">
    <source>
        <dbReference type="Proteomes" id="UP000007963"/>
    </source>
</evidence>
<gene>
    <name evidence="2" type="ORF">ATEG_06375</name>
</gene>
<dbReference type="EMBL" id="CH476602">
    <property type="protein sequence ID" value="EAU32919.1"/>
    <property type="molecule type" value="Genomic_DNA"/>
</dbReference>
<dbReference type="GeneID" id="4322438"/>
<organism evidence="2 3">
    <name type="scientific">Aspergillus terreus (strain NIH 2624 / FGSC A1156)</name>
    <dbReference type="NCBI Taxonomy" id="341663"/>
    <lineage>
        <taxon>Eukaryota</taxon>
        <taxon>Fungi</taxon>
        <taxon>Dikarya</taxon>
        <taxon>Ascomycota</taxon>
        <taxon>Pezizomycotina</taxon>
        <taxon>Eurotiomycetes</taxon>
        <taxon>Eurotiomycetidae</taxon>
        <taxon>Eurotiales</taxon>
        <taxon>Aspergillaceae</taxon>
        <taxon>Aspergillus</taxon>
        <taxon>Aspergillus subgen. Circumdati</taxon>
    </lineage>
</organism>
<proteinExistence type="predicted"/>
<dbReference type="RefSeq" id="XP_001215553.1">
    <property type="nucleotide sequence ID" value="XM_001215553.1"/>
</dbReference>
<accession>Q0CIV9</accession>
<protein>
    <submittedName>
        <fullName evidence="2">Uncharacterized protein</fullName>
    </submittedName>
</protein>
<dbReference type="VEuPathDB" id="FungiDB:ATEG_06375"/>
<name>Q0CIV9_ASPTN</name>
<evidence type="ECO:0000313" key="2">
    <source>
        <dbReference type="EMBL" id="EAU32919.1"/>
    </source>
</evidence>
<feature type="region of interest" description="Disordered" evidence="1">
    <location>
        <begin position="68"/>
        <end position="92"/>
    </location>
</feature>
<reference evidence="3" key="1">
    <citation type="submission" date="2005-09" db="EMBL/GenBank/DDBJ databases">
        <title>Annotation of the Aspergillus terreus NIH2624 genome.</title>
        <authorList>
            <person name="Birren B.W."/>
            <person name="Lander E.S."/>
            <person name="Galagan J.E."/>
            <person name="Nusbaum C."/>
            <person name="Devon K."/>
            <person name="Henn M."/>
            <person name="Ma L.-J."/>
            <person name="Jaffe D.B."/>
            <person name="Butler J."/>
            <person name="Alvarez P."/>
            <person name="Gnerre S."/>
            <person name="Grabherr M."/>
            <person name="Kleber M."/>
            <person name="Mauceli E.W."/>
            <person name="Brockman W."/>
            <person name="Rounsley S."/>
            <person name="Young S.K."/>
            <person name="LaButti K."/>
            <person name="Pushparaj V."/>
            <person name="DeCaprio D."/>
            <person name="Crawford M."/>
            <person name="Koehrsen M."/>
            <person name="Engels R."/>
            <person name="Montgomery P."/>
            <person name="Pearson M."/>
            <person name="Howarth C."/>
            <person name="Larson L."/>
            <person name="Luoma S."/>
            <person name="White J."/>
            <person name="Alvarado L."/>
            <person name="Kodira C.D."/>
            <person name="Zeng Q."/>
            <person name="Oleary S."/>
            <person name="Yandava C."/>
            <person name="Denning D.W."/>
            <person name="Nierman W.C."/>
            <person name="Milne T."/>
            <person name="Madden K."/>
        </authorList>
    </citation>
    <scope>NUCLEOTIDE SEQUENCE [LARGE SCALE GENOMIC DNA]</scope>
    <source>
        <strain evidence="3">NIH 2624 / FGSC A1156</strain>
    </source>
</reference>
<dbReference type="HOGENOM" id="CLU_1844697_0_0_1"/>